<evidence type="ECO:0000256" key="3">
    <source>
        <dbReference type="ARBA" id="ARBA00022630"/>
    </source>
</evidence>
<dbReference type="Gene3D" id="3.30.465.10">
    <property type="match status" value="1"/>
</dbReference>
<dbReference type="AlphaFoldDB" id="A0A917E9Z8"/>
<evidence type="ECO:0000256" key="4">
    <source>
        <dbReference type="ARBA" id="ARBA00022827"/>
    </source>
</evidence>
<dbReference type="InterPro" id="IPR050416">
    <property type="entry name" value="FAD-linked_Oxidoreductase"/>
</dbReference>
<name>A0A917E9Z8_9RHOB</name>
<dbReference type="InterPro" id="IPR016167">
    <property type="entry name" value="FAD-bd_PCMH_sub1"/>
</dbReference>
<reference evidence="8" key="1">
    <citation type="journal article" date="2019" name="Int. J. Syst. Evol. Microbiol.">
        <title>The Global Catalogue of Microorganisms (GCM) 10K type strain sequencing project: providing services to taxonomists for standard genome sequencing and annotation.</title>
        <authorList>
            <consortium name="The Broad Institute Genomics Platform"/>
            <consortium name="The Broad Institute Genome Sequencing Center for Infectious Disease"/>
            <person name="Wu L."/>
            <person name="Ma J."/>
        </authorList>
    </citation>
    <scope>NUCLEOTIDE SEQUENCE [LARGE SCALE GENOMIC DNA]</scope>
    <source>
        <strain evidence="8">CGMCC 1.12664</strain>
    </source>
</reference>
<comment type="similarity">
    <text evidence="2">Belongs to the oxygen-dependent FAD-linked oxidoreductase family.</text>
</comment>
<evidence type="ECO:0000256" key="2">
    <source>
        <dbReference type="ARBA" id="ARBA00005466"/>
    </source>
</evidence>
<dbReference type="Gene3D" id="3.30.43.10">
    <property type="entry name" value="Uridine Diphospho-n-acetylenolpyruvylglucosamine Reductase, domain 2"/>
    <property type="match status" value="1"/>
</dbReference>
<dbReference type="Gene3D" id="3.40.462.20">
    <property type="match status" value="1"/>
</dbReference>
<evidence type="ECO:0000313" key="8">
    <source>
        <dbReference type="Proteomes" id="UP000612855"/>
    </source>
</evidence>
<evidence type="ECO:0000256" key="5">
    <source>
        <dbReference type="ARBA" id="ARBA00023002"/>
    </source>
</evidence>
<dbReference type="InterPro" id="IPR006094">
    <property type="entry name" value="Oxid_FAD_bind_N"/>
</dbReference>
<dbReference type="PROSITE" id="PS51387">
    <property type="entry name" value="FAD_PCMH"/>
    <property type="match status" value="1"/>
</dbReference>
<proteinExistence type="inferred from homology"/>
<feature type="domain" description="FAD-binding PCMH-type" evidence="6">
    <location>
        <begin position="35"/>
        <end position="206"/>
    </location>
</feature>
<dbReference type="InterPro" id="IPR036318">
    <property type="entry name" value="FAD-bd_PCMH-like_sf"/>
</dbReference>
<dbReference type="EMBL" id="BMFJ01000001">
    <property type="protein sequence ID" value="GGE17934.1"/>
    <property type="molecule type" value="Genomic_DNA"/>
</dbReference>
<dbReference type="RefSeq" id="WP_188475905.1">
    <property type="nucleotide sequence ID" value="NZ_BMFJ01000001.1"/>
</dbReference>
<protein>
    <submittedName>
        <fullName evidence="7">Oxidoreductase</fullName>
    </submittedName>
</protein>
<sequence>MNEATLRKRLTGKLVTAFDPGFGAAADDLIWNGRKPAVRARYIVRAANAADVQEAVRFAAANGLTVSPRGSGHHFTGIASQADVVIDLEALNHLRINVATRTCETGPSVTNARLNEELTRLGLAFPVGHCASVALGGYLLGGGVGWNSGEWGIACFLVEGADIVTPDGELLHVSATEHPDLFWAVRGAGPGFFGIVTSYRLKLKEAKPAIMTAVRVYGADHHAAVAAWIDTAARRAPAQVEVTLRISTEASPIGHMTAISAIVTVFGESEEQAQSILAEVFADAPEGAFVEVPAMPTAVADLYQMTGAGAPKGHRFAVDSLWSDADTATVLEHFVTALKAAPSPMSFAIVSPGSGHGIQTGDAAFSRIARHFGAIYTVWQDETKDADQMAWLRAAMDAAAPMKAGVYVGYCDLDQPGRIDLAHSTPVAARLSALRSKYDPKGLFGAALGTQKVRAA</sequence>
<comment type="caution">
    <text evidence="7">The sequence shown here is derived from an EMBL/GenBank/DDBJ whole genome shotgun (WGS) entry which is preliminary data.</text>
</comment>
<keyword evidence="3" id="KW-0285">Flavoprotein</keyword>
<dbReference type="InterPro" id="IPR016166">
    <property type="entry name" value="FAD-bd_PCMH"/>
</dbReference>
<organism evidence="7 8">
    <name type="scientific">Primorskyibacter flagellatus</name>
    <dbReference type="NCBI Taxonomy" id="1387277"/>
    <lineage>
        <taxon>Bacteria</taxon>
        <taxon>Pseudomonadati</taxon>
        <taxon>Pseudomonadota</taxon>
        <taxon>Alphaproteobacteria</taxon>
        <taxon>Rhodobacterales</taxon>
        <taxon>Roseobacteraceae</taxon>
        <taxon>Primorskyibacter</taxon>
    </lineage>
</organism>
<comment type="cofactor">
    <cofactor evidence="1">
        <name>FAD</name>
        <dbReference type="ChEBI" id="CHEBI:57692"/>
    </cofactor>
</comment>
<dbReference type="GO" id="GO:0016491">
    <property type="term" value="F:oxidoreductase activity"/>
    <property type="evidence" value="ECO:0007669"/>
    <property type="project" value="UniProtKB-KW"/>
</dbReference>
<accession>A0A917E9Z8</accession>
<dbReference type="Pfam" id="PF01565">
    <property type="entry name" value="FAD_binding_4"/>
    <property type="match status" value="1"/>
</dbReference>
<dbReference type="PANTHER" id="PTHR42973:SF39">
    <property type="entry name" value="FAD-BINDING PCMH-TYPE DOMAIN-CONTAINING PROTEIN"/>
    <property type="match status" value="1"/>
</dbReference>
<evidence type="ECO:0000256" key="1">
    <source>
        <dbReference type="ARBA" id="ARBA00001974"/>
    </source>
</evidence>
<dbReference type="PANTHER" id="PTHR42973">
    <property type="entry name" value="BINDING OXIDOREDUCTASE, PUTATIVE (AFU_ORTHOLOGUE AFUA_1G17690)-RELATED"/>
    <property type="match status" value="1"/>
</dbReference>
<gene>
    <name evidence="7" type="ORF">GCM10011360_03420</name>
</gene>
<dbReference type="Proteomes" id="UP000612855">
    <property type="component" value="Unassembled WGS sequence"/>
</dbReference>
<dbReference type="SUPFAM" id="SSF56176">
    <property type="entry name" value="FAD-binding/transporter-associated domain-like"/>
    <property type="match status" value="1"/>
</dbReference>
<dbReference type="GO" id="GO:0071949">
    <property type="term" value="F:FAD binding"/>
    <property type="evidence" value="ECO:0007669"/>
    <property type="project" value="InterPro"/>
</dbReference>
<keyword evidence="4" id="KW-0274">FAD</keyword>
<keyword evidence="8" id="KW-1185">Reference proteome</keyword>
<dbReference type="InterPro" id="IPR016169">
    <property type="entry name" value="FAD-bd_PCMH_sub2"/>
</dbReference>
<keyword evidence="5" id="KW-0560">Oxidoreductase</keyword>
<evidence type="ECO:0000313" key="7">
    <source>
        <dbReference type="EMBL" id="GGE17934.1"/>
    </source>
</evidence>
<evidence type="ECO:0000259" key="6">
    <source>
        <dbReference type="PROSITE" id="PS51387"/>
    </source>
</evidence>